<protein>
    <submittedName>
        <fullName evidence="2">Uncharacterized protein</fullName>
    </submittedName>
</protein>
<keyword evidence="1" id="KW-1133">Transmembrane helix</keyword>
<proteinExistence type="predicted"/>
<sequence length="132" mass="13854">MKPVAGEQSKQTRITRMAALAWAGLSVVLALQWSMDLSMVGFPDGYITPFAKTTRPLLGVLTAACMAQGLYFLFAGLLGRTMSAIGLSLRILIAAILTVAPVLVVKDCPHSATCSAAYEALTNTMMDDGTGG</sequence>
<evidence type="ECO:0000313" key="3">
    <source>
        <dbReference type="Proteomes" id="UP001276564"/>
    </source>
</evidence>
<comment type="caution">
    <text evidence="2">The sequence shown here is derived from an EMBL/GenBank/DDBJ whole genome shotgun (WGS) entry which is preliminary data.</text>
</comment>
<gene>
    <name evidence="2" type="ORF">RFM23_17225</name>
</gene>
<dbReference type="RefSeq" id="WP_245478419.1">
    <property type="nucleotide sequence ID" value="NZ_JAVIIP010000008.1"/>
</dbReference>
<evidence type="ECO:0000313" key="2">
    <source>
        <dbReference type="EMBL" id="MDX8539363.1"/>
    </source>
</evidence>
<feature type="transmembrane region" description="Helical" evidence="1">
    <location>
        <begin position="85"/>
        <end position="105"/>
    </location>
</feature>
<keyword evidence="1" id="KW-0472">Membrane</keyword>
<keyword evidence="3" id="KW-1185">Reference proteome</keyword>
<evidence type="ECO:0000256" key="1">
    <source>
        <dbReference type="SAM" id="Phobius"/>
    </source>
</evidence>
<accession>A0ABU5APZ5</accession>
<organism evidence="2 3">
    <name type="scientific">Mesorhizobium abyssinicae</name>
    <dbReference type="NCBI Taxonomy" id="1209958"/>
    <lineage>
        <taxon>Bacteria</taxon>
        <taxon>Pseudomonadati</taxon>
        <taxon>Pseudomonadota</taxon>
        <taxon>Alphaproteobacteria</taxon>
        <taxon>Hyphomicrobiales</taxon>
        <taxon>Phyllobacteriaceae</taxon>
        <taxon>Mesorhizobium</taxon>
    </lineage>
</organism>
<dbReference type="EMBL" id="JAVIIP010000008">
    <property type="protein sequence ID" value="MDX8539363.1"/>
    <property type="molecule type" value="Genomic_DNA"/>
</dbReference>
<dbReference type="Proteomes" id="UP001276564">
    <property type="component" value="Unassembled WGS sequence"/>
</dbReference>
<name>A0ABU5APZ5_9HYPH</name>
<feature type="transmembrane region" description="Helical" evidence="1">
    <location>
        <begin position="58"/>
        <end position="78"/>
    </location>
</feature>
<keyword evidence="1" id="KW-0812">Transmembrane</keyword>
<reference evidence="2 3" key="1">
    <citation type="submission" date="2023-08" db="EMBL/GenBank/DDBJ databases">
        <title>Implementing the SeqCode for naming new Mesorhizobium species isolated from Vachellia karroo root nodules.</title>
        <authorList>
            <person name="Van Lill M."/>
        </authorList>
    </citation>
    <scope>NUCLEOTIDE SEQUENCE [LARGE SCALE GENOMIC DNA]</scope>
    <source>
        <strain evidence="2 3">VK4B</strain>
    </source>
</reference>